<dbReference type="InterPro" id="IPR001099">
    <property type="entry name" value="Chalcone/stilbene_synt_N"/>
</dbReference>
<feature type="active site" description="Acyl-thioester intermediate" evidence="3">
    <location>
        <position position="156"/>
    </location>
</feature>
<dbReference type="PANTHER" id="PTHR11877:SF46">
    <property type="entry name" value="TYPE III POLYKETIDE SYNTHASE A"/>
    <property type="match status" value="1"/>
</dbReference>
<dbReference type="Gene3D" id="3.40.47.10">
    <property type="match status" value="2"/>
</dbReference>
<feature type="domain" description="Chalcone/stilbene synthase N-terminal" evidence="4">
    <location>
        <begin position="5"/>
        <end position="215"/>
    </location>
</feature>
<evidence type="ECO:0000259" key="4">
    <source>
        <dbReference type="Pfam" id="PF00195"/>
    </source>
</evidence>
<dbReference type="InterPro" id="IPR011141">
    <property type="entry name" value="Polyketide_synthase_type-III"/>
</dbReference>
<evidence type="ECO:0000259" key="5">
    <source>
        <dbReference type="Pfam" id="PF02797"/>
    </source>
</evidence>
<name>A0A495IV74_9SPHI</name>
<dbReference type="InterPro" id="IPR016039">
    <property type="entry name" value="Thiolase-like"/>
</dbReference>
<feature type="domain" description="Chalcone/stilbene synthase C-terminal" evidence="5">
    <location>
        <begin position="234"/>
        <end position="367"/>
    </location>
</feature>
<dbReference type="EMBL" id="RBKU01000001">
    <property type="protein sequence ID" value="RKR80657.1"/>
    <property type="molecule type" value="Genomic_DNA"/>
</dbReference>
<dbReference type="RefSeq" id="WP_121196466.1">
    <property type="nucleotide sequence ID" value="NZ_RBKU01000001.1"/>
</dbReference>
<comment type="similarity">
    <text evidence="1">Belongs to the thiolase-like superfamily. Chalcone/stilbene synthases family.</text>
</comment>
<comment type="caution">
    <text evidence="6">The sequence shown here is derived from an EMBL/GenBank/DDBJ whole genome shotgun (WGS) entry which is preliminary data.</text>
</comment>
<dbReference type="Proteomes" id="UP000268007">
    <property type="component" value="Unassembled WGS sequence"/>
</dbReference>
<evidence type="ECO:0000256" key="2">
    <source>
        <dbReference type="ARBA" id="ARBA00022679"/>
    </source>
</evidence>
<evidence type="ECO:0000256" key="3">
    <source>
        <dbReference type="PIRSR" id="PIRSR000451-1"/>
    </source>
</evidence>
<dbReference type="OrthoDB" id="9786288at2"/>
<reference evidence="6 7" key="1">
    <citation type="submission" date="2018-10" db="EMBL/GenBank/DDBJ databases">
        <title>Genomic Encyclopedia of Archaeal and Bacterial Type Strains, Phase II (KMG-II): from individual species to whole genera.</title>
        <authorList>
            <person name="Goeker M."/>
        </authorList>
    </citation>
    <scope>NUCLEOTIDE SEQUENCE [LARGE SCALE GENOMIC DNA]</scope>
    <source>
        <strain evidence="6 7">DSM 18602</strain>
    </source>
</reference>
<dbReference type="Pfam" id="PF00195">
    <property type="entry name" value="Chal_sti_synt_N"/>
    <property type="match status" value="1"/>
</dbReference>
<dbReference type="PANTHER" id="PTHR11877">
    <property type="entry name" value="HYDROXYMETHYLGLUTARYL-COA SYNTHASE"/>
    <property type="match status" value="1"/>
</dbReference>
<dbReference type="Pfam" id="PF02797">
    <property type="entry name" value="Chal_sti_synt_C"/>
    <property type="match status" value="1"/>
</dbReference>
<keyword evidence="7" id="KW-1185">Reference proteome</keyword>
<dbReference type="InterPro" id="IPR012328">
    <property type="entry name" value="Chalcone/stilbene_synt_C"/>
</dbReference>
<sequence>MGSCISAIGTANPKNKIPQQTIYHFMANAFGLDNINAARLKHIYEGSGIDNRYSVIPDFAFSDTAEYTFFGNSANLEPFPTTQQRLKLYQQCAIDIATQAARQCFDSFDSDVAPQITHLITVSCTGMYAPGIDIDLVTTLGLNRQTERTCINFMGCYGAINALKAADYICRADAGAKVLVVSIELCTLHFQKNNTLDNWVANSLFSDGAAAVLVENELQKIKPGKALLLRNFYSEFMPEASDDMGWYVGNLGFEMKLTSKVSKHIKKHIKALTGRVLQKAGLSFEQIDEFAIHPGGKSILEATEEALDISAAANHLAYQTLREYGNMSSATILFVLQKILRADTEAGKNILSFAFGPGLTVEGMILETGE</sequence>
<protein>
    <submittedName>
        <fullName evidence="6">Putative naringenin-chalcone synthase</fullName>
    </submittedName>
</protein>
<dbReference type="AlphaFoldDB" id="A0A495IV74"/>
<dbReference type="GO" id="GO:0016747">
    <property type="term" value="F:acyltransferase activity, transferring groups other than amino-acyl groups"/>
    <property type="evidence" value="ECO:0007669"/>
    <property type="project" value="InterPro"/>
</dbReference>
<dbReference type="CDD" id="cd00831">
    <property type="entry name" value="CHS_like"/>
    <property type="match status" value="1"/>
</dbReference>
<organism evidence="6 7">
    <name type="scientific">Mucilaginibacter gracilis</name>
    <dbReference type="NCBI Taxonomy" id="423350"/>
    <lineage>
        <taxon>Bacteria</taxon>
        <taxon>Pseudomonadati</taxon>
        <taxon>Bacteroidota</taxon>
        <taxon>Sphingobacteriia</taxon>
        <taxon>Sphingobacteriales</taxon>
        <taxon>Sphingobacteriaceae</taxon>
        <taxon>Mucilaginibacter</taxon>
    </lineage>
</organism>
<dbReference type="PIRSF" id="PIRSF000451">
    <property type="entry name" value="PKS_III"/>
    <property type="match status" value="1"/>
</dbReference>
<evidence type="ECO:0000313" key="7">
    <source>
        <dbReference type="Proteomes" id="UP000268007"/>
    </source>
</evidence>
<dbReference type="GO" id="GO:0030639">
    <property type="term" value="P:polyketide biosynthetic process"/>
    <property type="evidence" value="ECO:0007669"/>
    <property type="project" value="TreeGrafter"/>
</dbReference>
<proteinExistence type="inferred from homology"/>
<evidence type="ECO:0000313" key="6">
    <source>
        <dbReference type="EMBL" id="RKR80657.1"/>
    </source>
</evidence>
<evidence type="ECO:0000256" key="1">
    <source>
        <dbReference type="ARBA" id="ARBA00005531"/>
    </source>
</evidence>
<accession>A0A495IV74</accession>
<keyword evidence="2" id="KW-0808">Transferase</keyword>
<dbReference type="SUPFAM" id="SSF53901">
    <property type="entry name" value="Thiolase-like"/>
    <property type="match status" value="2"/>
</dbReference>
<gene>
    <name evidence="6" type="ORF">BDD43_0788</name>
</gene>